<name>A0AA87QG13_RHIRH</name>
<evidence type="ECO:0000256" key="1">
    <source>
        <dbReference type="SAM" id="Phobius"/>
    </source>
</evidence>
<sequence length="154" mass="18781">MELISSLLKWRDDRHRLAKLRYDLEDVDMAFRRKVQEEKLRRGSDEWDYAYSNYDNERELIDAEIDQIETQNYIRRARAWSVPIPWRPISEDPVYDDKNWIWSRVHGTYYLTDEGKALLRRETYAEIEMRYKPWTTWVAVGISMLSLIISLLRF</sequence>
<evidence type="ECO:0000313" key="2">
    <source>
        <dbReference type="EMBL" id="GAJ96179.1"/>
    </source>
</evidence>
<keyword evidence="1" id="KW-1133">Transmembrane helix</keyword>
<keyword evidence="1" id="KW-0812">Transmembrane</keyword>
<accession>A0AA87QG13</accession>
<proteinExistence type="predicted"/>
<dbReference type="Proteomes" id="UP000026941">
    <property type="component" value="Unassembled WGS sequence"/>
</dbReference>
<dbReference type="AlphaFoldDB" id="A0AA87QG13"/>
<feature type="transmembrane region" description="Helical" evidence="1">
    <location>
        <begin position="134"/>
        <end position="152"/>
    </location>
</feature>
<gene>
    <name evidence="2" type="ORF">RRH01S_18_00220</name>
</gene>
<comment type="caution">
    <text evidence="2">The sequence shown here is derived from an EMBL/GenBank/DDBJ whole genome shotgun (WGS) entry which is preliminary data.</text>
</comment>
<protein>
    <submittedName>
        <fullName evidence="2">Uncharacterized protein</fullName>
    </submittedName>
</protein>
<organism evidence="2 3">
    <name type="scientific">Rhizobium rhizogenes NBRC 13257</name>
    <dbReference type="NCBI Taxonomy" id="1220581"/>
    <lineage>
        <taxon>Bacteria</taxon>
        <taxon>Pseudomonadati</taxon>
        <taxon>Pseudomonadota</taxon>
        <taxon>Alphaproteobacteria</taxon>
        <taxon>Hyphomicrobiales</taxon>
        <taxon>Rhizobiaceae</taxon>
        <taxon>Rhizobium/Agrobacterium group</taxon>
        <taxon>Rhizobium</taxon>
    </lineage>
</organism>
<reference evidence="2 3" key="1">
    <citation type="submission" date="2014-05" db="EMBL/GenBank/DDBJ databases">
        <title>Whole genome shotgun sequence of Rhizobium rhizogenes NBRC 13257.</title>
        <authorList>
            <person name="Katano-Makiyama Y."/>
            <person name="Hosoyama A."/>
            <person name="Hashimoto M."/>
            <person name="Hosoyama Y."/>
            <person name="Noguchi M."/>
            <person name="Tsuchikane K."/>
            <person name="Kimura A."/>
            <person name="Ohji S."/>
            <person name="Ichikawa N."/>
            <person name="Yamazoe A."/>
            <person name="Fujita N."/>
        </authorList>
    </citation>
    <scope>NUCLEOTIDE SEQUENCE [LARGE SCALE GENOMIC DNA]</scope>
    <source>
        <strain evidence="2 3">NBRC 13257</strain>
    </source>
</reference>
<keyword evidence="1" id="KW-0472">Membrane</keyword>
<evidence type="ECO:0000313" key="3">
    <source>
        <dbReference type="Proteomes" id="UP000026941"/>
    </source>
</evidence>
<dbReference type="RefSeq" id="WP_131597897.1">
    <property type="nucleotide sequence ID" value="NZ_BAYX01000018.1"/>
</dbReference>
<dbReference type="EMBL" id="BAYX01000018">
    <property type="protein sequence ID" value="GAJ96179.1"/>
    <property type="molecule type" value="Genomic_DNA"/>
</dbReference>